<dbReference type="FunFam" id="3.40.50.300:FF:000019">
    <property type="entry name" value="Translation initiation factor IF-2"/>
    <property type="match status" value="1"/>
</dbReference>
<dbReference type="GO" id="GO:0003743">
    <property type="term" value="F:translation initiation factor activity"/>
    <property type="evidence" value="ECO:0007669"/>
    <property type="project" value="UniProtKB-KW"/>
</dbReference>
<keyword evidence="3" id="KW-0396">Initiation factor</keyword>
<dbReference type="InterPro" id="IPR000178">
    <property type="entry name" value="TF_IF2_bacterial-like"/>
</dbReference>
<keyword evidence="6" id="KW-0809">Transit peptide</keyword>
<dbReference type="HAMAP" id="MF_00100_B">
    <property type="entry name" value="IF_2_B"/>
    <property type="match status" value="1"/>
</dbReference>
<feature type="compositionally biased region" description="Basic and acidic residues" evidence="11">
    <location>
        <begin position="85"/>
        <end position="102"/>
    </location>
</feature>
<comment type="subcellular location">
    <subcellularLocation>
        <location evidence="1">Mitochondrion</location>
    </subcellularLocation>
</comment>
<evidence type="ECO:0000256" key="5">
    <source>
        <dbReference type="ARBA" id="ARBA00022917"/>
    </source>
</evidence>
<evidence type="ECO:0000256" key="6">
    <source>
        <dbReference type="ARBA" id="ARBA00022946"/>
    </source>
</evidence>
<dbReference type="FunFam" id="2.40.30.10:FF:000007">
    <property type="entry name" value="Translation initiation factor IF-2"/>
    <property type="match status" value="1"/>
</dbReference>
<dbReference type="PANTHER" id="PTHR43381:SF20">
    <property type="entry name" value="TRANSLATION INITIATION FACTOR IF-2, MITOCHONDRIAL"/>
    <property type="match status" value="1"/>
</dbReference>
<dbReference type="InterPro" id="IPR023115">
    <property type="entry name" value="TIF_IF2_dom3"/>
</dbReference>
<dbReference type="InterPro" id="IPR005225">
    <property type="entry name" value="Small_GTP-bd"/>
</dbReference>
<dbReference type="InterPro" id="IPR044145">
    <property type="entry name" value="IF2_II"/>
</dbReference>
<dbReference type="InterPro" id="IPR036925">
    <property type="entry name" value="TIF_IF2_dom3_sf"/>
</dbReference>
<dbReference type="PROSITE" id="PS51722">
    <property type="entry name" value="G_TR_2"/>
    <property type="match status" value="1"/>
</dbReference>
<dbReference type="CDD" id="cd01887">
    <property type="entry name" value="IF2_eIF5B"/>
    <property type="match status" value="1"/>
</dbReference>
<evidence type="ECO:0000256" key="3">
    <source>
        <dbReference type="ARBA" id="ARBA00022540"/>
    </source>
</evidence>
<dbReference type="Gene3D" id="3.40.50.10050">
    <property type="entry name" value="Translation initiation factor IF- 2, domain 3"/>
    <property type="match status" value="1"/>
</dbReference>
<dbReference type="SUPFAM" id="SSF50447">
    <property type="entry name" value="Translation proteins"/>
    <property type="match status" value="2"/>
</dbReference>
<protein>
    <recommendedName>
        <fullName evidence="10">Translation initiation factor IF-2, mitochondrial</fullName>
    </recommendedName>
</protein>
<evidence type="ECO:0000259" key="12">
    <source>
        <dbReference type="PROSITE" id="PS51722"/>
    </source>
</evidence>
<dbReference type="GO" id="GO:0003924">
    <property type="term" value="F:GTPase activity"/>
    <property type="evidence" value="ECO:0007669"/>
    <property type="project" value="InterPro"/>
</dbReference>
<dbReference type="InterPro" id="IPR000795">
    <property type="entry name" value="T_Tr_GTP-bd_dom"/>
</dbReference>
<organism evidence="13 14">
    <name type="scientific">Periophthalmus magnuspinnatus</name>
    <dbReference type="NCBI Taxonomy" id="409849"/>
    <lineage>
        <taxon>Eukaryota</taxon>
        <taxon>Metazoa</taxon>
        <taxon>Chordata</taxon>
        <taxon>Craniata</taxon>
        <taxon>Vertebrata</taxon>
        <taxon>Euteleostomi</taxon>
        <taxon>Actinopterygii</taxon>
        <taxon>Neopterygii</taxon>
        <taxon>Teleostei</taxon>
        <taxon>Neoteleostei</taxon>
        <taxon>Acanthomorphata</taxon>
        <taxon>Gobiaria</taxon>
        <taxon>Gobiiformes</taxon>
        <taxon>Gobioidei</taxon>
        <taxon>Gobiidae</taxon>
        <taxon>Oxudercinae</taxon>
        <taxon>Periophthalmus</taxon>
    </lineage>
</organism>
<keyword evidence="5" id="KW-0648">Protein biosynthesis</keyword>
<dbReference type="PANTHER" id="PTHR43381">
    <property type="entry name" value="TRANSLATION INITIATION FACTOR IF-2-RELATED"/>
    <property type="match status" value="1"/>
</dbReference>
<dbReference type="STRING" id="409849.ENSPMGP00000009674"/>
<dbReference type="InterPro" id="IPR009000">
    <property type="entry name" value="Transl_B-barrel_sf"/>
</dbReference>
<dbReference type="GO" id="GO:0005525">
    <property type="term" value="F:GTP binding"/>
    <property type="evidence" value="ECO:0007669"/>
    <property type="project" value="UniProtKB-KW"/>
</dbReference>
<keyword evidence="14" id="KW-1185">Reference proteome</keyword>
<feature type="domain" description="Tr-type G" evidence="12">
    <location>
        <begin position="110"/>
        <end position="280"/>
    </location>
</feature>
<reference evidence="13" key="1">
    <citation type="submission" date="2025-08" db="UniProtKB">
        <authorList>
            <consortium name="Ensembl"/>
        </authorList>
    </citation>
    <scope>IDENTIFICATION</scope>
</reference>
<dbReference type="InterPro" id="IPR027417">
    <property type="entry name" value="P-loop_NTPase"/>
</dbReference>
<evidence type="ECO:0000256" key="2">
    <source>
        <dbReference type="ARBA" id="ARBA00007733"/>
    </source>
</evidence>
<evidence type="ECO:0000313" key="13">
    <source>
        <dbReference type="Ensembl" id="ENSPMGP00000009674.1"/>
    </source>
</evidence>
<evidence type="ECO:0000256" key="4">
    <source>
        <dbReference type="ARBA" id="ARBA00022741"/>
    </source>
</evidence>
<evidence type="ECO:0000256" key="1">
    <source>
        <dbReference type="ARBA" id="ARBA00004173"/>
    </source>
</evidence>
<dbReference type="InterPro" id="IPR015760">
    <property type="entry name" value="TIF_IF2"/>
</dbReference>
<keyword evidence="7" id="KW-0496">Mitochondrion</keyword>
<reference evidence="13" key="2">
    <citation type="submission" date="2025-09" db="UniProtKB">
        <authorList>
            <consortium name="Ensembl"/>
        </authorList>
    </citation>
    <scope>IDENTIFICATION</scope>
</reference>
<sequence length="651" mass="71679">MQVTWPLQVKGHKPKPKVEKQEVEIKQRMTVEELARAMDRDFDHVVESLLNTSLDIDRLEPDSVLDQTWIKEVVSRSGMKPRWAKLSEPRQRPNKDATRRPPADPALLRPRPPVVTIMGHVSHGKTTLLDSLRASQLVSAEAGGITQHIGAFLVRLPSGESMTVLDTPGHAAFSCLRARGASATDIVVLVVAADDGVMEQTVESIRHARNAGVPMIVAVNKCDKPQADPERVKRELLSHNVICEEYGGDVQAVHLSALKGEGLVQLTEAVVTLAEVLELKAEVDGLMEGVVIESRTDKGKGPVSTALVQRGALRKGAVLVSGRTWAKVRFMFDENGSVLNRAGPSRAVQVCGWRELPSAGEGILEVESEHRAREVVAYRQHLDEQQRLGEEQKTIAANQEAHLQQYRLQRAELAHLSWRQRKTFASRPRERDTDQSTPRLGVVVKGDVDGSVETLLNVLDSYDAQHQCELNLIHFGTGDISETDVSLAHTFSGSVYGFNVSVARSVQQVALQKGVPLRLHSVIYKLIEELKQELSQKLPPETLQTVLGEASVLAVFEVSVGKRKVPVAGCRVQRGVLDKRHHFRVLRGALVLWEGSLSALKHHKDDVSSVKSGMDCGLSADGDVDFKPGDMVQCYEEVQSPQTCSWNPPGF</sequence>
<dbReference type="AlphaFoldDB" id="A0A3B3ZZ40"/>
<dbReference type="Pfam" id="PF11987">
    <property type="entry name" value="IF-2"/>
    <property type="match status" value="1"/>
</dbReference>
<comment type="function">
    <text evidence="9">One of the essential components for the initiation of protein synthesis. Protects formylmethionyl-tRNA from spontaneous hydrolysis and promotes its binding to the 30S ribosomal subunits. Also involved in the hydrolysis of GTP during the formation of the 70S ribosomal complex.</text>
</comment>
<dbReference type="Pfam" id="PF22042">
    <property type="entry name" value="EF-G_D2"/>
    <property type="match status" value="1"/>
</dbReference>
<dbReference type="Gene3D" id="3.40.50.300">
    <property type="entry name" value="P-loop containing nucleotide triphosphate hydrolases"/>
    <property type="match status" value="1"/>
</dbReference>
<comment type="similarity">
    <text evidence="2">Belongs to the TRAFAC class translation factor GTPase superfamily. Classic translation factor GTPase family. IF-2 subfamily.</text>
</comment>
<dbReference type="SUPFAM" id="SSF52540">
    <property type="entry name" value="P-loop containing nucleoside triphosphate hydrolases"/>
    <property type="match status" value="1"/>
</dbReference>
<name>A0A3B3ZZ40_9GOBI</name>
<dbReference type="Gene3D" id="2.40.30.10">
    <property type="entry name" value="Translation factors"/>
    <property type="match status" value="2"/>
</dbReference>
<evidence type="ECO:0000256" key="7">
    <source>
        <dbReference type="ARBA" id="ARBA00023128"/>
    </source>
</evidence>
<dbReference type="SUPFAM" id="SSF52156">
    <property type="entry name" value="Initiation factor IF2/eIF5b, domain 3"/>
    <property type="match status" value="1"/>
</dbReference>
<dbReference type="FunFam" id="2.40.30.10:FF:000008">
    <property type="entry name" value="Translation initiation factor IF-2"/>
    <property type="match status" value="1"/>
</dbReference>
<feature type="region of interest" description="Disordered" evidence="11">
    <location>
        <begin position="80"/>
        <end position="110"/>
    </location>
</feature>
<keyword evidence="4" id="KW-0547">Nucleotide-binding</keyword>
<dbReference type="FunFam" id="3.40.50.10050:FF:000001">
    <property type="entry name" value="Translation initiation factor IF-2"/>
    <property type="match status" value="1"/>
</dbReference>
<dbReference type="GO" id="GO:0005739">
    <property type="term" value="C:mitochondrion"/>
    <property type="evidence" value="ECO:0007669"/>
    <property type="project" value="UniProtKB-SubCell"/>
</dbReference>
<dbReference type="NCBIfam" id="TIGR00231">
    <property type="entry name" value="small_GTP"/>
    <property type="match status" value="1"/>
</dbReference>
<keyword evidence="8" id="KW-0342">GTP-binding</keyword>
<dbReference type="Ensembl" id="ENSPMGT00000010319.1">
    <property type="protein sequence ID" value="ENSPMGP00000009674.1"/>
    <property type="gene ID" value="ENSPMGG00000008013.1"/>
</dbReference>
<evidence type="ECO:0000256" key="11">
    <source>
        <dbReference type="SAM" id="MobiDB-lite"/>
    </source>
</evidence>
<dbReference type="PROSITE" id="PS01176">
    <property type="entry name" value="IF2"/>
    <property type="match status" value="1"/>
</dbReference>
<proteinExistence type="inferred from homology"/>
<dbReference type="CDD" id="cd03692">
    <property type="entry name" value="mtIF2_IVc"/>
    <property type="match status" value="1"/>
</dbReference>
<evidence type="ECO:0000256" key="10">
    <source>
        <dbReference type="ARBA" id="ARBA00044200"/>
    </source>
</evidence>
<evidence type="ECO:0000256" key="8">
    <source>
        <dbReference type="ARBA" id="ARBA00023134"/>
    </source>
</evidence>
<dbReference type="Proteomes" id="UP000261520">
    <property type="component" value="Unplaced"/>
</dbReference>
<dbReference type="InterPro" id="IPR053905">
    <property type="entry name" value="EF-G-like_DII"/>
</dbReference>
<accession>A0A3B3ZZ40</accession>
<dbReference type="Pfam" id="PF00009">
    <property type="entry name" value="GTP_EFTU"/>
    <property type="match status" value="1"/>
</dbReference>
<dbReference type="CDD" id="cd03702">
    <property type="entry name" value="IF2_mtIF2_II"/>
    <property type="match status" value="1"/>
</dbReference>
<evidence type="ECO:0000313" key="14">
    <source>
        <dbReference type="Proteomes" id="UP000261520"/>
    </source>
</evidence>
<evidence type="ECO:0000256" key="9">
    <source>
        <dbReference type="ARBA" id="ARBA00025162"/>
    </source>
</evidence>